<sequence>MHLVACMNHPVIDICPIKEQVQHSVKHNLPFNCRKNSISSQFKSQRSNNSNINMNRNLSLFLLVVAVVLLVAATTIDAECRWLDCHAHSAGDWCNILGPGWKVKNWRRCNGLLGKSEHCCK</sequence>
<protein>
    <submittedName>
        <fullName evidence="2">Uncharacterized protein</fullName>
    </submittedName>
</protein>
<comment type="caution">
    <text evidence="2">The sequence shown here is derived from an EMBL/GenBank/DDBJ whole genome shotgun (WGS) entry which is preliminary data.</text>
</comment>
<evidence type="ECO:0000256" key="1">
    <source>
        <dbReference type="SAM" id="Phobius"/>
    </source>
</evidence>
<evidence type="ECO:0000313" key="3">
    <source>
        <dbReference type="Proteomes" id="UP001160148"/>
    </source>
</evidence>
<keyword evidence="3" id="KW-1185">Reference proteome</keyword>
<accession>A0AAV0XBL8</accession>
<gene>
    <name evidence="2" type="ORF">MEUPH1_LOCUS20479</name>
</gene>
<dbReference type="AlphaFoldDB" id="A0AAV0XBL8"/>
<organism evidence="2 3">
    <name type="scientific">Macrosiphum euphorbiae</name>
    <name type="common">potato aphid</name>
    <dbReference type="NCBI Taxonomy" id="13131"/>
    <lineage>
        <taxon>Eukaryota</taxon>
        <taxon>Metazoa</taxon>
        <taxon>Ecdysozoa</taxon>
        <taxon>Arthropoda</taxon>
        <taxon>Hexapoda</taxon>
        <taxon>Insecta</taxon>
        <taxon>Pterygota</taxon>
        <taxon>Neoptera</taxon>
        <taxon>Paraneoptera</taxon>
        <taxon>Hemiptera</taxon>
        <taxon>Sternorrhyncha</taxon>
        <taxon>Aphidomorpha</taxon>
        <taxon>Aphidoidea</taxon>
        <taxon>Aphididae</taxon>
        <taxon>Macrosiphini</taxon>
        <taxon>Macrosiphum</taxon>
    </lineage>
</organism>
<proteinExistence type="predicted"/>
<feature type="transmembrane region" description="Helical" evidence="1">
    <location>
        <begin position="58"/>
        <end position="76"/>
    </location>
</feature>
<reference evidence="2 3" key="1">
    <citation type="submission" date="2023-01" db="EMBL/GenBank/DDBJ databases">
        <authorList>
            <person name="Whitehead M."/>
        </authorList>
    </citation>
    <scope>NUCLEOTIDE SEQUENCE [LARGE SCALE GENOMIC DNA]</scope>
</reference>
<keyword evidence="1" id="KW-0812">Transmembrane</keyword>
<evidence type="ECO:0000313" key="2">
    <source>
        <dbReference type="EMBL" id="CAI6365810.1"/>
    </source>
</evidence>
<dbReference type="Proteomes" id="UP001160148">
    <property type="component" value="Unassembled WGS sequence"/>
</dbReference>
<dbReference type="EMBL" id="CARXXK010000004">
    <property type="protein sequence ID" value="CAI6365810.1"/>
    <property type="molecule type" value="Genomic_DNA"/>
</dbReference>
<keyword evidence="1" id="KW-1133">Transmembrane helix</keyword>
<keyword evidence="1" id="KW-0472">Membrane</keyword>
<name>A0AAV0XBL8_9HEMI</name>